<feature type="domain" description="Acyltransferase 3" evidence="2">
    <location>
        <begin position="18"/>
        <end position="328"/>
    </location>
</feature>
<keyword evidence="3" id="KW-0808">Transferase</keyword>
<evidence type="ECO:0000313" key="3">
    <source>
        <dbReference type="EMBL" id="QSQ20208.1"/>
    </source>
</evidence>
<dbReference type="Pfam" id="PF01757">
    <property type="entry name" value="Acyl_transf_3"/>
    <property type="match status" value="1"/>
</dbReference>
<dbReference type="EMBL" id="CP071090">
    <property type="protein sequence ID" value="QSQ20208.1"/>
    <property type="molecule type" value="Genomic_DNA"/>
</dbReference>
<keyword evidence="1" id="KW-0472">Membrane</keyword>
<evidence type="ECO:0000313" key="4">
    <source>
        <dbReference type="Proteomes" id="UP000662747"/>
    </source>
</evidence>
<protein>
    <submittedName>
        <fullName evidence="3">Acyltransferase</fullName>
    </submittedName>
</protein>
<sequence>MSPSLRPTLQACLERRRNNLDFLRFVAASGVILSHAFPLGEGRGTVEPLDVFSRGQLSLGRLCVAVFLVISGVLITQSWERTPDLARFTWARVLRIFPGLGVMLLLTTLVLGPAFTRLPLRDYLLAADTHLYWLRNFTLVSPQWDLPGVFESNAYSNAVNGSLWTLKYEVGFYLLTLGLGLTGLLRKGMVVFGWVGAAVAPFVTGRLGFWPELYLYFGGGVALYLWRDKVRMSPWLALACTAGWLVTTWLGYGRIGTGLFGAYVVLYLAFLPAGALADFGRRGDFSYGVYVYAFPVQQAVTALLGGRTEWWVNAAVSFPGVVALAALSWHLVEKPALTLKNRPPALLRWLRPGARGAMQGNG</sequence>
<keyword evidence="1" id="KW-0812">Transmembrane</keyword>
<name>A0ABX7NNG1_9BACT</name>
<accession>A0ABX7NNG1</accession>
<dbReference type="InterPro" id="IPR050879">
    <property type="entry name" value="Acyltransferase_3"/>
</dbReference>
<keyword evidence="3" id="KW-0012">Acyltransferase</keyword>
<feature type="transmembrane region" description="Helical" evidence="1">
    <location>
        <begin position="259"/>
        <end position="277"/>
    </location>
</feature>
<evidence type="ECO:0000256" key="1">
    <source>
        <dbReference type="SAM" id="Phobius"/>
    </source>
</evidence>
<keyword evidence="1" id="KW-1133">Transmembrane helix</keyword>
<reference evidence="3 4" key="1">
    <citation type="submission" date="2021-02" db="EMBL/GenBank/DDBJ databases">
        <title>De Novo genome assembly of isolated myxobacteria.</title>
        <authorList>
            <person name="Stevens D.C."/>
        </authorList>
    </citation>
    <scope>NUCLEOTIDE SEQUENCE [LARGE SCALE GENOMIC DNA]</scope>
    <source>
        <strain evidence="4">SCPEA02</strain>
    </source>
</reference>
<feature type="transmembrane region" description="Helical" evidence="1">
    <location>
        <begin position="96"/>
        <end position="115"/>
    </location>
</feature>
<proteinExistence type="predicted"/>
<feature type="transmembrane region" description="Helical" evidence="1">
    <location>
        <begin position="310"/>
        <end position="332"/>
    </location>
</feature>
<dbReference type="RefSeq" id="WP_206721789.1">
    <property type="nucleotide sequence ID" value="NZ_CP071090.1"/>
</dbReference>
<dbReference type="PANTHER" id="PTHR23028:SF53">
    <property type="entry name" value="ACYL_TRANSF_3 DOMAIN-CONTAINING PROTEIN"/>
    <property type="match status" value="1"/>
</dbReference>
<feature type="transmembrane region" description="Helical" evidence="1">
    <location>
        <begin position="172"/>
        <end position="195"/>
    </location>
</feature>
<dbReference type="PANTHER" id="PTHR23028">
    <property type="entry name" value="ACETYLTRANSFERASE"/>
    <property type="match status" value="1"/>
</dbReference>
<organism evidence="3 4">
    <name type="scientific">Pyxidicoccus parkwayensis</name>
    <dbReference type="NCBI Taxonomy" id="2813578"/>
    <lineage>
        <taxon>Bacteria</taxon>
        <taxon>Pseudomonadati</taxon>
        <taxon>Myxococcota</taxon>
        <taxon>Myxococcia</taxon>
        <taxon>Myxococcales</taxon>
        <taxon>Cystobacterineae</taxon>
        <taxon>Myxococcaceae</taxon>
        <taxon>Pyxidicoccus</taxon>
    </lineage>
</organism>
<evidence type="ECO:0000259" key="2">
    <source>
        <dbReference type="Pfam" id="PF01757"/>
    </source>
</evidence>
<feature type="transmembrane region" description="Helical" evidence="1">
    <location>
        <begin position="21"/>
        <end position="39"/>
    </location>
</feature>
<feature type="transmembrane region" description="Helical" evidence="1">
    <location>
        <begin position="232"/>
        <end position="252"/>
    </location>
</feature>
<keyword evidence="4" id="KW-1185">Reference proteome</keyword>
<dbReference type="InterPro" id="IPR002656">
    <property type="entry name" value="Acyl_transf_3_dom"/>
</dbReference>
<feature type="transmembrane region" description="Helical" evidence="1">
    <location>
        <begin position="59"/>
        <end position="76"/>
    </location>
</feature>
<dbReference type="GO" id="GO:0016746">
    <property type="term" value="F:acyltransferase activity"/>
    <property type="evidence" value="ECO:0007669"/>
    <property type="project" value="UniProtKB-KW"/>
</dbReference>
<gene>
    <name evidence="3" type="ORF">JY651_33755</name>
</gene>
<dbReference type="Proteomes" id="UP000662747">
    <property type="component" value="Chromosome"/>
</dbReference>